<dbReference type="Proteomes" id="UP000292052">
    <property type="component" value="Unassembled WGS sequence"/>
</dbReference>
<dbReference type="GO" id="GO:0071203">
    <property type="term" value="C:WASH complex"/>
    <property type="evidence" value="ECO:0007669"/>
    <property type="project" value="InterPro"/>
</dbReference>
<evidence type="ECO:0000313" key="2">
    <source>
        <dbReference type="EMBL" id="RZC39367.1"/>
    </source>
</evidence>
<organism evidence="2 3">
    <name type="scientific">Asbolus verrucosus</name>
    <name type="common">Desert ironclad beetle</name>
    <dbReference type="NCBI Taxonomy" id="1661398"/>
    <lineage>
        <taxon>Eukaryota</taxon>
        <taxon>Metazoa</taxon>
        <taxon>Ecdysozoa</taxon>
        <taxon>Arthropoda</taxon>
        <taxon>Hexapoda</taxon>
        <taxon>Insecta</taxon>
        <taxon>Pterygota</taxon>
        <taxon>Neoptera</taxon>
        <taxon>Endopterygota</taxon>
        <taxon>Coleoptera</taxon>
        <taxon>Polyphaga</taxon>
        <taxon>Cucujiformia</taxon>
        <taxon>Tenebrionidae</taxon>
        <taxon>Pimeliinae</taxon>
        <taxon>Asbolus</taxon>
    </lineage>
</organism>
<dbReference type="OrthoDB" id="565118at2759"/>
<name>A0A482W3W2_ASBVE</name>
<gene>
    <name evidence="2" type="ORF">BDFB_001285</name>
</gene>
<comment type="caution">
    <text evidence="2">The sequence shown here is derived from an EMBL/GenBank/DDBJ whole genome shotgun (WGS) entry which is preliminary data.</text>
</comment>
<dbReference type="STRING" id="1661398.A0A482W3W2"/>
<dbReference type="Pfam" id="PF10266">
    <property type="entry name" value="Strumpellin"/>
    <property type="match status" value="1"/>
</dbReference>
<keyword evidence="3" id="KW-1185">Reference proteome</keyword>
<evidence type="ECO:0000256" key="1">
    <source>
        <dbReference type="ARBA" id="ARBA00006224"/>
    </source>
</evidence>
<comment type="similarity">
    <text evidence="1">Belongs to the strumpellin family.</text>
</comment>
<dbReference type="GO" id="GO:0051125">
    <property type="term" value="P:regulation of actin nucleation"/>
    <property type="evidence" value="ECO:0007669"/>
    <property type="project" value="TreeGrafter"/>
</dbReference>
<sequence>MPDFLAENNVCGQTILQLVSRGNAIIAELLRLKDYIPQTYRLSTKEDVQKYGDIIMDFSYFKIEEAQNHKIENSELLQDIDEEFRDNHIEMINRFYLTFESIHTYVTDLNHFLEELEEGFFIHQSLETIFADMEGKQLLCEALYLYGLMLLIIDAYVEGPIRERLLVSYYRYTPQRSDTQSRIDDVCKLLRDTGYNTVRKPNNYPEDYFRRIPVKSTYVDIVIGHLRSDDIYGQLSVYPLPKHRSTALAHQASMLYVCLFFSTNILHSQTAIMREIVDKYFPDNWVISVYMGFIVNLAETWEPFKAAKLALNNTLETVNIKGYASSYGGSVLQLLKASNLKLKEGNITKDNLLKDVNNIINLLRDCNFTIRWLMLHTIIKPGKGDKNKKLKQLRELVVTESKLEQVQLFKLLLNTAQLELITRDIYKNLLTEKENQWRDLKEESFKSLVELSEVFSGTKPLTRIQKNENLQQWFLEISKQVESVSQDDGASSRKIVQLIQALEEVQEFHQLGSNMQVVQFLSETRKCLHQMIRNMNIKEDILITMQIVGDLSYAWELIDSFTPIMQLGIKREPTLVIKLRAIFLKLSSALEVPLLRINQAHSEDLISVSQYYSSELEIYVRKVLQIIPKMMFEKMARIIEIQTSILKELPTRLDKDKLKDYAQLSERFEFAELTHSISVFSQGMRMMKSTLVGVICLDPKQLLEDGIRKELVQYISKALHSVLIFNSKPKPEELEQRLTSLGQIMDGYKRSFEYIQDYININGLKIWQEEVTRIINYNVEQECNGFLRNKIHTWESAYQSRHVPIPIYPSTDNVSENFIGRLAREIIRLTDPRQSVYLDQTSSWYDIRSHKPILNKESIALMASAIEISGLVGLDRLFSFMIVSNLQKLSGFLENKNAKTNSWYNVLSSIHKDISTVDNVQNPIKFYQNCINRTTKIWNDFLDCILLVGQLQLLRNLIAFHLNKSCKFNAKNLESSLRSLNKALLLDITNGKYYPSEDLMSTLSHYFDYSGLNNPFNKIYITSSFDDNHAITVFIFVIAHLNKIFLLRQLGNMNKRSVDQIDGTAFAAAVHTVIKQFHNKLNDSFIKLLASYITQLTRYSISAKASELPLEVSLAMNFLETYTNYSESSRKCVRETIPEEILHLQQTLISPSG</sequence>
<dbReference type="GO" id="GO:0005768">
    <property type="term" value="C:endosome"/>
    <property type="evidence" value="ECO:0007669"/>
    <property type="project" value="TreeGrafter"/>
</dbReference>
<dbReference type="AlphaFoldDB" id="A0A482W3W2"/>
<dbReference type="GO" id="GO:0030041">
    <property type="term" value="P:actin filament polymerization"/>
    <property type="evidence" value="ECO:0007669"/>
    <property type="project" value="TreeGrafter"/>
</dbReference>
<proteinExistence type="inferred from homology"/>
<dbReference type="InterPro" id="IPR019393">
    <property type="entry name" value="WASH_strumpellin"/>
</dbReference>
<evidence type="ECO:0000313" key="3">
    <source>
        <dbReference type="Proteomes" id="UP000292052"/>
    </source>
</evidence>
<accession>A0A482W3W2</accession>
<dbReference type="PANTHER" id="PTHR15691">
    <property type="entry name" value="WASH COMPLEX SUBUNIT 5"/>
    <property type="match status" value="1"/>
</dbReference>
<dbReference type="GO" id="GO:0007032">
    <property type="term" value="P:endosome organization"/>
    <property type="evidence" value="ECO:0007669"/>
    <property type="project" value="TreeGrafter"/>
</dbReference>
<dbReference type="EMBL" id="QDEB01035115">
    <property type="protein sequence ID" value="RZC39367.1"/>
    <property type="molecule type" value="Genomic_DNA"/>
</dbReference>
<protein>
    <submittedName>
        <fullName evidence="2">WASH complex subunit strumpellin</fullName>
    </submittedName>
</protein>
<dbReference type="GO" id="GO:0140285">
    <property type="term" value="P:endosome fission"/>
    <property type="evidence" value="ECO:0007669"/>
    <property type="project" value="TreeGrafter"/>
</dbReference>
<dbReference type="PANTHER" id="PTHR15691:SF6">
    <property type="entry name" value="WASH COMPLEX SUBUNIT 5"/>
    <property type="match status" value="1"/>
</dbReference>
<reference evidence="2 3" key="1">
    <citation type="submission" date="2017-03" db="EMBL/GenBank/DDBJ databases">
        <title>Genome of the blue death feigning beetle - Asbolus verrucosus.</title>
        <authorList>
            <person name="Rider S.D."/>
        </authorList>
    </citation>
    <scope>NUCLEOTIDE SEQUENCE [LARGE SCALE GENOMIC DNA]</scope>
    <source>
        <strain evidence="2">Butters</strain>
        <tissue evidence="2">Head and leg muscle</tissue>
    </source>
</reference>